<name>A0AA35XI88_GEOBA</name>
<proteinExistence type="predicted"/>
<evidence type="ECO:0000313" key="1">
    <source>
        <dbReference type="EMBL" id="CAI8058509.1"/>
    </source>
</evidence>
<dbReference type="AlphaFoldDB" id="A0AA35XI88"/>
<dbReference type="EMBL" id="CASHTH010004523">
    <property type="protein sequence ID" value="CAI8058509.1"/>
    <property type="molecule type" value="Genomic_DNA"/>
</dbReference>
<accession>A0AA35XI88</accession>
<organism evidence="1 2">
    <name type="scientific">Geodia barretti</name>
    <name type="common">Barrett's horny sponge</name>
    <dbReference type="NCBI Taxonomy" id="519541"/>
    <lineage>
        <taxon>Eukaryota</taxon>
        <taxon>Metazoa</taxon>
        <taxon>Porifera</taxon>
        <taxon>Demospongiae</taxon>
        <taxon>Heteroscleromorpha</taxon>
        <taxon>Tetractinellida</taxon>
        <taxon>Astrophorina</taxon>
        <taxon>Geodiidae</taxon>
        <taxon>Geodia</taxon>
    </lineage>
</organism>
<reference evidence="1" key="1">
    <citation type="submission" date="2023-03" db="EMBL/GenBank/DDBJ databases">
        <authorList>
            <person name="Steffen K."/>
            <person name="Cardenas P."/>
        </authorList>
    </citation>
    <scope>NUCLEOTIDE SEQUENCE</scope>
</reference>
<feature type="non-terminal residue" evidence="1">
    <location>
        <position position="123"/>
    </location>
</feature>
<evidence type="ECO:0000313" key="2">
    <source>
        <dbReference type="Proteomes" id="UP001174909"/>
    </source>
</evidence>
<protein>
    <submittedName>
        <fullName evidence="1">Uncharacterized protein</fullName>
    </submittedName>
</protein>
<dbReference type="Proteomes" id="UP001174909">
    <property type="component" value="Unassembled WGS sequence"/>
</dbReference>
<keyword evidence="2" id="KW-1185">Reference proteome</keyword>
<gene>
    <name evidence="1" type="ORF">GBAR_LOCUS31817</name>
</gene>
<sequence>VYTASYAVFSGLAASLPDYRPRAHAPDVEAGLIAQISKNDDRRATVPAGLPYSLQLLLRLTLKSPSWLVSSGHYTLLVKERPQVYVLQSSGLLILEVLWSICKLLVTLLFQVEQLKQMQMILT</sequence>
<comment type="caution">
    <text evidence="1">The sequence shown here is derived from an EMBL/GenBank/DDBJ whole genome shotgun (WGS) entry which is preliminary data.</text>
</comment>